<gene>
    <name evidence="2" type="ORF">L211DRAFT_251325</name>
</gene>
<dbReference type="InParanoid" id="A0A3N4M896"/>
<name>A0A3N4M896_9PEZI</name>
<proteinExistence type="predicted"/>
<dbReference type="EMBL" id="ML121528">
    <property type="protein sequence ID" value="RPB28972.1"/>
    <property type="molecule type" value="Genomic_DNA"/>
</dbReference>
<organism evidence="2 3">
    <name type="scientific">Terfezia boudieri ATCC MYA-4762</name>
    <dbReference type="NCBI Taxonomy" id="1051890"/>
    <lineage>
        <taxon>Eukaryota</taxon>
        <taxon>Fungi</taxon>
        <taxon>Dikarya</taxon>
        <taxon>Ascomycota</taxon>
        <taxon>Pezizomycotina</taxon>
        <taxon>Pezizomycetes</taxon>
        <taxon>Pezizales</taxon>
        <taxon>Pezizaceae</taxon>
        <taxon>Terfezia</taxon>
    </lineage>
</organism>
<dbReference type="Proteomes" id="UP000267821">
    <property type="component" value="Unassembled WGS sequence"/>
</dbReference>
<accession>A0A3N4M896</accession>
<evidence type="ECO:0000313" key="3">
    <source>
        <dbReference type="Proteomes" id="UP000267821"/>
    </source>
</evidence>
<evidence type="ECO:0000313" key="2">
    <source>
        <dbReference type="EMBL" id="RPB28972.1"/>
    </source>
</evidence>
<dbReference type="AlphaFoldDB" id="A0A3N4M896"/>
<keyword evidence="3" id="KW-1185">Reference proteome</keyword>
<reference evidence="2 3" key="1">
    <citation type="journal article" date="2018" name="Nat. Ecol. Evol.">
        <title>Pezizomycetes genomes reveal the molecular basis of ectomycorrhizal truffle lifestyle.</title>
        <authorList>
            <person name="Murat C."/>
            <person name="Payen T."/>
            <person name="Noel B."/>
            <person name="Kuo A."/>
            <person name="Morin E."/>
            <person name="Chen J."/>
            <person name="Kohler A."/>
            <person name="Krizsan K."/>
            <person name="Balestrini R."/>
            <person name="Da Silva C."/>
            <person name="Montanini B."/>
            <person name="Hainaut M."/>
            <person name="Levati E."/>
            <person name="Barry K.W."/>
            <person name="Belfiori B."/>
            <person name="Cichocki N."/>
            <person name="Clum A."/>
            <person name="Dockter R.B."/>
            <person name="Fauchery L."/>
            <person name="Guy J."/>
            <person name="Iotti M."/>
            <person name="Le Tacon F."/>
            <person name="Lindquist E.A."/>
            <person name="Lipzen A."/>
            <person name="Malagnac F."/>
            <person name="Mello A."/>
            <person name="Molinier V."/>
            <person name="Miyauchi S."/>
            <person name="Poulain J."/>
            <person name="Riccioni C."/>
            <person name="Rubini A."/>
            <person name="Sitrit Y."/>
            <person name="Splivallo R."/>
            <person name="Traeger S."/>
            <person name="Wang M."/>
            <person name="Zifcakova L."/>
            <person name="Wipf D."/>
            <person name="Zambonelli A."/>
            <person name="Paolocci F."/>
            <person name="Nowrousian M."/>
            <person name="Ottonello S."/>
            <person name="Baldrian P."/>
            <person name="Spatafora J.W."/>
            <person name="Henrissat B."/>
            <person name="Nagy L.G."/>
            <person name="Aury J.M."/>
            <person name="Wincker P."/>
            <person name="Grigoriev I.V."/>
            <person name="Bonfante P."/>
            <person name="Martin F.M."/>
        </authorList>
    </citation>
    <scope>NUCLEOTIDE SEQUENCE [LARGE SCALE GENOMIC DNA]</scope>
    <source>
        <strain evidence="2 3">ATCC MYA-4762</strain>
    </source>
</reference>
<protein>
    <submittedName>
        <fullName evidence="2">Uncharacterized protein</fullName>
    </submittedName>
</protein>
<feature type="region of interest" description="Disordered" evidence="1">
    <location>
        <begin position="60"/>
        <end position="85"/>
    </location>
</feature>
<evidence type="ECO:0000256" key="1">
    <source>
        <dbReference type="SAM" id="MobiDB-lite"/>
    </source>
</evidence>
<feature type="compositionally biased region" description="Pro residues" evidence="1">
    <location>
        <begin position="66"/>
        <end position="79"/>
    </location>
</feature>
<sequence length="85" mass="9575">MDPCVPSLCNKASSTVSCHRIWRPACLRPAVSSNKFYWKEYVLHLRKEAVVKLQESLPRPNYPAIGNPPPPPQQPPPPFSNLARV</sequence>